<evidence type="ECO:0000256" key="4">
    <source>
        <dbReference type="ARBA" id="ARBA00022692"/>
    </source>
</evidence>
<dbReference type="InterPro" id="IPR043926">
    <property type="entry name" value="ABCG_dom"/>
</dbReference>
<feature type="transmembrane region" description="Helical" evidence="10">
    <location>
        <begin position="555"/>
        <end position="578"/>
    </location>
</feature>
<dbReference type="SMART" id="SM00382">
    <property type="entry name" value="AAA"/>
    <property type="match status" value="2"/>
</dbReference>
<dbReference type="InterPro" id="IPR034003">
    <property type="entry name" value="ABCG_PDR_2"/>
</dbReference>
<feature type="transmembrane region" description="Helical" evidence="10">
    <location>
        <begin position="1351"/>
        <end position="1370"/>
    </location>
</feature>
<keyword evidence="6" id="KW-0547">Nucleotide-binding</keyword>
<dbReference type="FunFam" id="3.40.50.300:FF:000179">
    <property type="entry name" value="ABC transporter G family member 34"/>
    <property type="match status" value="1"/>
</dbReference>
<organism evidence="12 13">
    <name type="scientific">Carnegiea gigantea</name>
    <dbReference type="NCBI Taxonomy" id="171969"/>
    <lineage>
        <taxon>Eukaryota</taxon>
        <taxon>Viridiplantae</taxon>
        <taxon>Streptophyta</taxon>
        <taxon>Embryophyta</taxon>
        <taxon>Tracheophyta</taxon>
        <taxon>Spermatophyta</taxon>
        <taxon>Magnoliopsida</taxon>
        <taxon>eudicotyledons</taxon>
        <taxon>Gunneridae</taxon>
        <taxon>Pentapetalae</taxon>
        <taxon>Caryophyllales</taxon>
        <taxon>Cactineae</taxon>
        <taxon>Cactaceae</taxon>
        <taxon>Cactoideae</taxon>
        <taxon>Echinocereeae</taxon>
        <taxon>Carnegiea</taxon>
    </lineage>
</organism>
<keyword evidence="9 10" id="KW-0472">Membrane</keyword>
<dbReference type="SUPFAM" id="SSF52540">
    <property type="entry name" value="P-loop containing nucleoside triphosphate hydrolases"/>
    <property type="match status" value="2"/>
</dbReference>
<dbReference type="InterPro" id="IPR003593">
    <property type="entry name" value="AAA+_ATPase"/>
</dbReference>
<feature type="transmembrane region" description="Helical" evidence="10">
    <location>
        <begin position="1263"/>
        <end position="1281"/>
    </location>
</feature>
<keyword evidence="3" id="KW-0813">Transport</keyword>
<evidence type="ECO:0000256" key="3">
    <source>
        <dbReference type="ARBA" id="ARBA00022448"/>
    </source>
</evidence>
<dbReference type="InterPro" id="IPR003439">
    <property type="entry name" value="ABC_transporter-like_ATP-bd"/>
</dbReference>
<gene>
    <name evidence="12" type="ORF">Cgig2_013193</name>
</gene>
<dbReference type="InterPro" id="IPR013581">
    <property type="entry name" value="PDR_assoc"/>
</dbReference>
<feature type="transmembrane region" description="Helical" evidence="10">
    <location>
        <begin position="1207"/>
        <end position="1228"/>
    </location>
</feature>
<dbReference type="Pfam" id="PF00005">
    <property type="entry name" value="ABC_tran"/>
    <property type="match status" value="2"/>
</dbReference>
<dbReference type="Pfam" id="PF08370">
    <property type="entry name" value="PDR_assoc"/>
    <property type="match status" value="1"/>
</dbReference>
<name>A0A9Q1GWQ5_9CARY</name>
<dbReference type="GO" id="GO:0016020">
    <property type="term" value="C:membrane"/>
    <property type="evidence" value="ECO:0007669"/>
    <property type="project" value="UniProtKB-SubCell"/>
</dbReference>
<accession>A0A9Q1GWQ5</accession>
<keyword evidence="13" id="KW-1185">Reference proteome</keyword>
<proteinExistence type="inferred from homology"/>
<dbReference type="InterPro" id="IPR029481">
    <property type="entry name" value="ABC_trans_N"/>
</dbReference>
<evidence type="ECO:0000256" key="9">
    <source>
        <dbReference type="ARBA" id="ARBA00023136"/>
    </source>
</evidence>
<evidence type="ECO:0000256" key="6">
    <source>
        <dbReference type="ARBA" id="ARBA00022741"/>
    </source>
</evidence>
<evidence type="ECO:0000256" key="7">
    <source>
        <dbReference type="ARBA" id="ARBA00022840"/>
    </source>
</evidence>
<comment type="similarity">
    <text evidence="2">Belongs to the ABC transporter superfamily. ABCG family. PDR (TC 3.A.1.205) subfamily.</text>
</comment>
<dbReference type="InterPro" id="IPR027417">
    <property type="entry name" value="P-loop_NTPase"/>
</dbReference>
<evidence type="ECO:0000256" key="1">
    <source>
        <dbReference type="ARBA" id="ARBA00004141"/>
    </source>
</evidence>
<feature type="domain" description="ABC transporter" evidence="11">
    <location>
        <begin position="132"/>
        <end position="418"/>
    </location>
</feature>
<dbReference type="InterPro" id="IPR034001">
    <property type="entry name" value="ABCG_PDR_1"/>
</dbReference>
<feature type="transmembrane region" description="Helical" evidence="10">
    <location>
        <begin position="590"/>
        <end position="618"/>
    </location>
</feature>
<dbReference type="Pfam" id="PF14510">
    <property type="entry name" value="ABC_trans_N"/>
    <property type="match status" value="1"/>
</dbReference>
<protein>
    <recommendedName>
        <fullName evidence="11">ABC transporter domain-containing protein</fullName>
    </recommendedName>
</protein>
<dbReference type="FunFam" id="3.40.50.300:FF:000059">
    <property type="entry name" value="ABC transporter G family member 40"/>
    <property type="match status" value="1"/>
</dbReference>
<dbReference type="PROSITE" id="PS50893">
    <property type="entry name" value="ABC_TRANSPORTER_2"/>
    <property type="match status" value="2"/>
</dbReference>
<keyword evidence="7" id="KW-0067">ATP-binding</keyword>
<feature type="transmembrane region" description="Helical" evidence="10">
    <location>
        <begin position="663"/>
        <end position="681"/>
    </location>
</feature>
<feature type="transmembrane region" description="Helical" evidence="10">
    <location>
        <begin position="1401"/>
        <end position="1424"/>
    </location>
</feature>
<dbReference type="CDD" id="cd03232">
    <property type="entry name" value="ABCG_PDR_domain2"/>
    <property type="match status" value="1"/>
</dbReference>
<feature type="transmembrane region" description="Helical" evidence="10">
    <location>
        <begin position="743"/>
        <end position="770"/>
    </location>
</feature>
<dbReference type="GO" id="GO:0016887">
    <property type="term" value="F:ATP hydrolysis activity"/>
    <property type="evidence" value="ECO:0007669"/>
    <property type="project" value="InterPro"/>
</dbReference>
<dbReference type="GO" id="GO:0140359">
    <property type="term" value="F:ABC-type transporter activity"/>
    <property type="evidence" value="ECO:0007669"/>
    <property type="project" value="InterPro"/>
</dbReference>
<dbReference type="CDD" id="cd03233">
    <property type="entry name" value="ABCG_PDR_domain1"/>
    <property type="match status" value="1"/>
</dbReference>
<dbReference type="Pfam" id="PF01061">
    <property type="entry name" value="ABC2_membrane"/>
    <property type="match status" value="2"/>
</dbReference>
<sequence length="1432" mass="161151">MAAEHDNVVGASRRSWPELAAASFREVVAGGGGDVFGSSRRVAAEEEEEELRWAAIERLPTFERVRKGVLRQVLEDGKVVASEIDFKHLGRQDRKVLVDSILKVVEEDNEKFLTRLRDRIDQVGVETPKIEVRYEHLSVEGNAVLGVVGLAPSKKRTVKILQDVSGIVRPSRMTLLLGPPGAGKTTLLVALAGKLDKDLKVNGKITYCGHELNEFVPQRTCAYISQNDLHNGELTVRETLDFSGRCLGVGTRYELLAELSRREKQAGIKPDPEIDAFMKAISVQGQETSLVTDYVLKILGLDICADIIVGDEMRRGISGGQKKRVTTGEMLVGPAKVLLMDEISTGLDSSTTFQICKYMRQMVHIMDVTMIISLLQPAPETYELFDDIILLSEGQIVYQGPREEVLVFFEYMGFKCPERKGVADFLQEVTSKKDQEQYWSGKHQPYRYISVPEFAEGFLSFQTGQKLASDLAVPYDKSKAHPAALVKEKYGISNWELFKACFSREWLLMKRNSFVYVFKTTQITIMSLITMTVFLRTTMHHKTVADGEKYYGVLFFSLINVMFNGMAELAMTVLRLPIFYKQRNFLFYPAWAYALPVWVLRVPLSFLESAIWTVLTYYTVGYAPAASRFFLQWVSFFCIHQMALGLFRFLGAAGRTMVVANNVGIFALLLVFVLGGFIIAKDDIGPWIIWGYYLSPMMYGQTAIVINEFLDERWSTPNPDTRINEPTIGKVLLASRGFFKQQYWFWICVGALLGFSLVFNLLYIICLTYLNPFGDSKTMVADDDNTEKKKMSSGDGLNGAGAAAISHSGSSNSAVGNTRRGMVLPFQPLSLAFNHINYYVDMPAEMKSQGFEEDRLQLLRDVSGAFRPGVLTALVGVSGAGKTTLMDVLAGRKTGGYIEGSISISGYPKKQATFARISGYCEQSDIHSPQVTVYESLVFSAWLRLSKNVDARTRKMFIEEVMELIELKPLRDALVGLPGVDGLSTEQRKRLTIAVELVANPSIIFMDEPTSGLDARAAAIVMRTVRNTVDTGRTVVCTIHQPSIDIFEAFDELLLMKRGGQVIFAGPLGHHSHKLIEYFEAIPGVPKIQDGYNPATWMLDISTPQVESQLDVDFAEIYANSSLYQRNQELIGELSTPAAGSSDLHFPSKYSQPFLVQFKACFWKQYWSYWRNPQYNVVRFVMTIVVGVLFGVIFWDKGRKTSKQQDLMNFLGAMYSAVLFLGATNASAVQPVVSITRTVFYRERAAGMYSSMPYALSQVAIEGIYNVIQTFIYSILLYSMIGFEWKAAKFFYFYYFILTCFIYFTMYGMMLVALTPGHQIGAILMGFFLSLWNLFAGFLIPRPQIPIWWRWYYWASPIAWTLYGVVTSQVGDSNAPLLIPGAGTTSVKDFLKYYLGYDYDFLPAVVVVHLAWILLFLFIFAYGIKFLNFQNR</sequence>
<evidence type="ECO:0000256" key="8">
    <source>
        <dbReference type="ARBA" id="ARBA00022989"/>
    </source>
</evidence>
<feature type="transmembrane region" description="Helical" evidence="10">
    <location>
        <begin position="1320"/>
        <end position="1339"/>
    </location>
</feature>
<evidence type="ECO:0000256" key="2">
    <source>
        <dbReference type="ARBA" id="ARBA00006012"/>
    </source>
</evidence>
<dbReference type="Proteomes" id="UP001153076">
    <property type="component" value="Unassembled WGS sequence"/>
</dbReference>
<keyword evidence="5" id="KW-0677">Repeat</keyword>
<dbReference type="Pfam" id="PF19055">
    <property type="entry name" value="ABC2_membrane_7"/>
    <property type="match status" value="1"/>
</dbReference>
<evidence type="ECO:0000259" key="11">
    <source>
        <dbReference type="PROSITE" id="PS50893"/>
    </source>
</evidence>
<evidence type="ECO:0000313" key="12">
    <source>
        <dbReference type="EMBL" id="KAJ8426510.1"/>
    </source>
</evidence>
<dbReference type="GO" id="GO:0005524">
    <property type="term" value="F:ATP binding"/>
    <property type="evidence" value="ECO:0007669"/>
    <property type="project" value="UniProtKB-KW"/>
</dbReference>
<evidence type="ECO:0000256" key="10">
    <source>
        <dbReference type="SAM" id="Phobius"/>
    </source>
</evidence>
<dbReference type="Gene3D" id="3.40.50.300">
    <property type="entry name" value="P-loop containing nucleotide triphosphate hydrolases"/>
    <property type="match status" value="2"/>
</dbReference>
<feature type="transmembrane region" description="Helical" evidence="10">
    <location>
        <begin position="1177"/>
        <end position="1195"/>
    </location>
</feature>
<dbReference type="InterPro" id="IPR013525">
    <property type="entry name" value="ABC2_TM"/>
</dbReference>
<reference evidence="12" key="1">
    <citation type="submission" date="2022-04" db="EMBL/GenBank/DDBJ databases">
        <title>Carnegiea gigantea Genome sequencing and assembly v2.</title>
        <authorList>
            <person name="Copetti D."/>
            <person name="Sanderson M.J."/>
            <person name="Burquez A."/>
            <person name="Wojciechowski M.F."/>
        </authorList>
    </citation>
    <scope>NUCLEOTIDE SEQUENCE</scope>
    <source>
        <strain evidence="12">SGP5-SGP5p</strain>
        <tissue evidence="12">Aerial part</tissue>
    </source>
</reference>
<dbReference type="EMBL" id="JAKOGI010001279">
    <property type="protein sequence ID" value="KAJ8426510.1"/>
    <property type="molecule type" value="Genomic_DNA"/>
</dbReference>
<feature type="domain" description="ABC transporter" evidence="11">
    <location>
        <begin position="831"/>
        <end position="1083"/>
    </location>
</feature>
<dbReference type="OrthoDB" id="66620at2759"/>
<dbReference type="PANTHER" id="PTHR48040">
    <property type="entry name" value="PLEIOTROPIC DRUG RESISTANCE PROTEIN 1-LIKE ISOFORM X1"/>
    <property type="match status" value="1"/>
</dbReference>
<comment type="subcellular location">
    <subcellularLocation>
        <location evidence="1">Membrane</location>
        <topology evidence="1">Multi-pass membrane protein</topology>
    </subcellularLocation>
</comment>
<keyword evidence="4 10" id="KW-0812">Transmembrane</keyword>
<evidence type="ECO:0000256" key="5">
    <source>
        <dbReference type="ARBA" id="ARBA00022737"/>
    </source>
</evidence>
<feature type="transmembrane region" description="Helical" evidence="10">
    <location>
        <begin position="1293"/>
        <end position="1314"/>
    </location>
</feature>
<keyword evidence="8 10" id="KW-1133">Transmembrane helix</keyword>
<comment type="caution">
    <text evidence="12">The sequence shown here is derived from an EMBL/GenBank/DDBJ whole genome shotgun (WGS) entry which is preliminary data.</text>
</comment>
<dbReference type="PANTHER" id="PTHR48040:SF42">
    <property type="entry name" value="ABC TRANSPORTER DOMAIN-CONTAINING PROTEIN"/>
    <property type="match status" value="1"/>
</dbReference>
<feature type="transmembrane region" description="Helical" evidence="10">
    <location>
        <begin position="514"/>
        <end position="535"/>
    </location>
</feature>
<feature type="transmembrane region" description="Helical" evidence="10">
    <location>
        <begin position="687"/>
        <end position="706"/>
    </location>
</feature>
<feature type="transmembrane region" description="Helical" evidence="10">
    <location>
        <begin position="630"/>
        <end position="651"/>
    </location>
</feature>
<evidence type="ECO:0000313" key="13">
    <source>
        <dbReference type="Proteomes" id="UP001153076"/>
    </source>
</evidence>